<name>U9TSG7_RHIID</name>
<evidence type="ECO:0000259" key="5">
    <source>
        <dbReference type="SMART" id="SM00382"/>
    </source>
</evidence>
<evidence type="ECO:0000256" key="3">
    <source>
        <dbReference type="ARBA" id="ARBA00023054"/>
    </source>
</evidence>
<evidence type="ECO:0000256" key="2">
    <source>
        <dbReference type="ARBA" id="ARBA00022840"/>
    </source>
</evidence>
<dbReference type="InterPro" id="IPR003959">
    <property type="entry name" value="ATPase_AAA_core"/>
</dbReference>
<dbReference type="InterPro" id="IPR003593">
    <property type="entry name" value="AAA+_ATPase"/>
</dbReference>
<dbReference type="SUPFAM" id="SSF52540">
    <property type="entry name" value="P-loop containing nucleoside triphosphate hydrolases"/>
    <property type="match status" value="2"/>
</dbReference>
<dbReference type="GO" id="GO:0005524">
    <property type="term" value="F:ATP binding"/>
    <property type="evidence" value="ECO:0007669"/>
    <property type="project" value="UniProtKB-KW"/>
</dbReference>
<dbReference type="InterPro" id="IPR027417">
    <property type="entry name" value="P-loop_NTPase"/>
</dbReference>
<dbReference type="VEuPathDB" id="FungiDB:RhiirFUN_012284"/>
<dbReference type="eggNOG" id="KOG0730">
    <property type="taxonomic scope" value="Eukaryota"/>
</dbReference>
<organism evidence="6">
    <name type="scientific">Rhizophagus irregularis (strain DAOM 181602 / DAOM 197198 / MUCL 43194)</name>
    <name type="common">Arbuscular mycorrhizal fungus</name>
    <name type="synonym">Glomus intraradices</name>
    <dbReference type="NCBI Taxonomy" id="747089"/>
    <lineage>
        <taxon>Eukaryota</taxon>
        <taxon>Fungi</taxon>
        <taxon>Fungi incertae sedis</taxon>
        <taxon>Mucoromycota</taxon>
        <taxon>Glomeromycotina</taxon>
        <taxon>Glomeromycetes</taxon>
        <taxon>Glomerales</taxon>
        <taxon>Glomeraceae</taxon>
        <taxon>Rhizophagus</taxon>
    </lineage>
</organism>
<dbReference type="HOGENOM" id="CLU_000688_8_3_1"/>
<keyword evidence="3" id="KW-0175">Coiled coil</keyword>
<feature type="domain" description="AAA+ ATPase" evidence="5">
    <location>
        <begin position="303"/>
        <end position="439"/>
    </location>
</feature>
<dbReference type="PANTHER" id="PTHR23077:SF27">
    <property type="entry name" value="ATPASE FAMILY GENE 2 PROTEIN HOMOLOG A"/>
    <property type="match status" value="1"/>
</dbReference>
<protein>
    <recommendedName>
        <fullName evidence="5">AAA+ ATPase domain-containing protein</fullName>
    </recommendedName>
</protein>
<proteinExistence type="inferred from homology"/>
<dbReference type="SMART" id="SM00382">
    <property type="entry name" value="AAA"/>
    <property type="match status" value="2"/>
</dbReference>
<dbReference type="Pfam" id="PF00004">
    <property type="entry name" value="AAA"/>
    <property type="match status" value="2"/>
</dbReference>
<accession>U9TSG7</accession>
<dbReference type="GO" id="GO:0005737">
    <property type="term" value="C:cytoplasm"/>
    <property type="evidence" value="ECO:0007669"/>
    <property type="project" value="TreeGrafter"/>
</dbReference>
<dbReference type="InterPro" id="IPR050168">
    <property type="entry name" value="AAA_ATPase_domain"/>
</dbReference>
<feature type="non-terminal residue" evidence="6">
    <location>
        <position position="1"/>
    </location>
</feature>
<dbReference type="FunFam" id="3.40.50.300:FF:001025">
    <property type="entry name" value="ATPase family, AAA domain-containing 2B"/>
    <property type="match status" value="1"/>
</dbReference>
<dbReference type="PROSITE" id="PS00674">
    <property type="entry name" value="AAA"/>
    <property type="match status" value="1"/>
</dbReference>
<evidence type="ECO:0000256" key="1">
    <source>
        <dbReference type="ARBA" id="ARBA00022741"/>
    </source>
</evidence>
<gene>
    <name evidence="6" type="ORF">GLOINDRAFT_66135</name>
</gene>
<dbReference type="Gene3D" id="1.10.8.60">
    <property type="match status" value="2"/>
</dbReference>
<dbReference type="AlphaFoldDB" id="U9TSG7"/>
<feature type="domain" description="AAA+ ATPase" evidence="5">
    <location>
        <begin position="15"/>
        <end position="153"/>
    </location>
</feature>
<dbReference type="EMBL" id="KI291802">
    <property type="protein sequence ID" value="ESA06296.1"/>
    <property type="molecule type" value="Genomic_DNA"/>
</dbReference>
<keyword evidence="2 4" id="KW-0067">ATP-binding</keyword>
<dbReference type="InterPro" id="IPR003960">
    <property type="entry name" value="ATPase_AAA_CS"/>
</dbReference>
<dbReference type="PANTHER" id="PTHR23077">
    <property type="entry name" value="AAA-FAMILY ATPASE"/>
    <property type="match status" value="1"/>
</dbReference>
<comment type="similarity">
    <text evidence="4">Belongs to the AAA ATPase family.</text>
</comment>
<keyword evidence="1 4" id="KW-0547">Nucleotide-binding</keyword>
<evidence type="ECO:0000313" key="6">
    <source>
        <dbReference type="EMBL" id="ESA06296.1"/>
    </source>
</evidence>
<reference evidence="6" key="1">
    <citation type="submission" date="2013-07" db="EMBL/GenBank/DDBJ databases">
        <title>The genome of an arbuscular mycorrhizal fungus provides insights into the evolution of the oldest plant symbiosis.</title>
        <authorList>
            <consortium name="DOE Joint Genome Institute"/>
            <person name="Tisserant E."/>
            <person name="Malbreil M."/>
            <person name="Kuo A."/>
            <person name="Kohler A."/>
            <person name="Symeonidi A."/>
            <person name="Balestrini R."/>
            <person name="Charron P."/>
            <person name="Duensing N."/>
            <person name="Frei-dit-Frey N."/>
            <person name="Gianinazzi-Pearson V."/>
            <person name="Gilbert B."/>
            <person name="Handa Y."/>
            <person name="Hijri M."/>
            <person name="Kaul R."/>
            <person name="Kawaguchi M."/>
            <person name="Krajinski F."/>
            <person name="Lammers P."/>
            <person name="Lapierre D."/>
            <person name="Masclaux F.G."/>
            <person name="Murat C."/>
            <person name="Morin E."/>
            <person name="Ndikumana S."/>
            <person name="Pagni M."/>
            <person name="Petitpierre D."/>
            <person name="Requena N."/>
            <person name="Rosikiewicz P."/>
            <person name="Riley R."/>
            <person name="Saito K."/>
            <person name="San Clemente H."/>
            <person name="Shapiro H."/>
            <person name="van Tuinen D."/>
            <person name="Becard G."/>
            <person name="Bonfante P."/>
            <person name="Paszkowski U."/>
            <person name="Shachar-Hill Y."/>
            <person name="Young J.P."/>
            <person name="Sanders I.R."/>
            <person name="Henrissat B."/>
            <person name="Rensing S.A."/>
            <person name="Grigoriev I.V."/>
            <person name="Corradi N."/>
            <person name="Roux C."/>
            <person name="Martin F."/>
        </authorList>
    </citation>
    <scope>NUCLEOTIDE SEQUENCE</scope>
    <source>
        <strain evidence="6">DAOM 197198</strain>
    </source>
</reference>
<sequence length="488" mass="55302">SFLNTEIHSKFGIQETRTALIIGPHGSGKKSLIQHICNKLSATLFMISLTTMMIKHDMFESIEEDDDKNPLRIMFTKAMLSAPSVIVIKDLDILAVDGKKYLNEMNQIIPFQNFAIILKLVFVVGFTCDKSKLPVELCKVEIFQHNLVLSIPSRKQREEILSLYLSKLNLSFSVNEAMNNSVMKDYITKLGLMTSGYVPNDLGKLCRLAVLQALSNVENINKNNKKVSVIIILGKSSLIISWNDFEYAMSIMHPLQKIELESILPQQKWNDIGGYEHIKKKIKQAVEWSIIKHETYKKLGAKPLSGILLYGCGKTLMVQALVTESHMNVICIDGPKIYSKYLGDTEKIIRGLFKRARQIIPCIVFIDELDSIASKREWDCSNSSGVNERVLSTLLNEIDGIQELKQVIIIGCTNKLDQIDDALLRPGRFDQLIYIGLPNESERLNILQIMSKKVSFNNDVNLNELSKSTNLFTGADLENLIRYSKFFF</sequence>
<evidence type="ECO:0000256" key="4">
    <source>
        <dbReference type="RuleBase" id="RU003651"/>
    </source>
</evidence>
<dbReference type="GO" id="GO:0016887">
    <property type="term" value="F:ATP hydrolysis activity"/>
    <property type="evidence" value="ECO:0007669"/>
    <property type="project" value="InterPro"/>
</dbReference>
<dbReference type="Gene3D" id="3.40.50.300">
    <property type="entry name" value="P-loop containing nucleotide triphosphate hydrolases"/>
    <property type="match status" value="2"/>
</dbReference>